<proteinExistence type="predicted"/>
<name>A0AAV7RV00_PLEWA</name>
<keyword evidence="2" id="KW-1185">Reference proteome</keyword>
<comment type="caution">
    <text evidence="1">The sequence shown here is derived from an EMBL/GenBank/DDBJ whole genome shotgun (WGS) entry which is preliminary data.</text>
</comment>
<reference evidence="1" key="1">
    <citation type="journal article" date="2022" name="bioRxiv">
        <title>Sequencing and chromosome-scale assembly of the giantPleurodeles waltlgenome.</title>
        <authorList>
            <person name="Brown T."/>
            <person name="Elewa A."/>
            <person name="Iarovenko S."/>
            <person name="Subramanian E."/>
            <person name="Araus A.J."/>
            <person name="Petzold A."/>
            <person name="Susuki M."/>
            <person name="Suzuki K.-i.T."/>
            <person name="Hayashi T."/>
            <person name="Toyoda A."/>
            <person name="Oliveira C."/>
            <person name="Osipova E."/>
            <person name="Leigh N.D."/>
            <person name="Simon A."/>
            <person name="Yun M.H."/>
        </authorList>
    </citation>
    <scope>NUCLEOTIDE SEQUENCE</scope>
    <source>
        <strain evidence="1">20211129_DDA</strain>
        <tissue evidence="1">Liver</tissue>
    </source>
</reference>
<protein>
    <submittedName>
        <fullName evidence="1">Uncharacterized protein</fullName>
    </submittedName>
</protein>
<dbReference type="AlphaFoldDB" id="A0AAV7RV00"/>
<dbReference type="EMBL" id="JANPWB010000009">
    <property type="protein sequence ID" value="KAJ1154768.1"/>
    <property type="molecule type" value="Genomic_DNA"/>
</dbReference>
<accession>A0AAV7RV00</accession>
<evidence type="ECO:0000313" key="1">
    <source>
        <dbReference type="EMBL" id="KAJ1154768.1"/>
    </source>
</evidence>
<organism evidence="1 2">
    <name type="scientific">Pleurodeles waltl</name>
    <name type="common">Iberian ribbed newt</name>
    <dbReference type="NCBI Taxonomy" id="8319"/>
    <lineage>
        <taxon>Eukaryota</taxon>
        <taxon>Metazoa</taxon>
        <taxon>Chordata</taxon>
        <taxon>Craniata</taxon>
        <taxon>Vertebrata</taxon>
        <taxon>Euteleostomi</taxon>
        <taxon>Amphibia</taxon>
        <taxon>Batrachia</taxon>
        <taxon>Caudata</taxon>
        <taxon>Salamandroidea</taxon>
        <taxon>Salamandridae</taxon>
        <taxon>Pleurodelinae</taxon>
        <taxon>Pleurodeles</taxon>
    </lineage>
</organism>
<evidence type="ECO:0000313" key="2">
    <source>
        <dbReference type="Proteomes" id="UP001066276"/>
    </source>
</evidence>
<dbReference type="Proteomes" id="UP001066276">
    <property type="component" value="Chromosome 5"/>
</dbReference>
<sequence>MHQRRRGQRGASAVAIRSMRPSAACGIVAAPWPAVTTFYRSSDCAEDRWRRAAAAGIPGRTSFGFYQAGAAGLVGQRPSTFCLETVSE</sequence>
<gene>
    <name evidence="1" type="ORF">NDU88_007511</name>
</gene>